<gene>
    <name evidence="2" type="ORF">HBA54_16785</name>
</gene>
<evidence type="ECO:0000313" key="2">
    <source>
        <dbReference type="EMBL" id="NIA70265.1"/>
    </source>
</evidence>
<protein>
    <submittedName>
        <fullName evidence="2">DUF1849 family protein</fullName>
    </submittedName>
</protein>
<accession>A0A967EZJ0</accession>
<dbReference type="EMBL" id="JAAQPH010000013">
    <property type="protein sequence ID" value="NIA70265.1"/>
    <property type="molecule type" value="Genomic_DNA"/>
</dbReference>
<keyword evidence="3" id="KW-1185">Reference proteome</keyword>
<dbReference type="RefSeq" id="WP_167226696.1">
    <property type="nucleotide sequence ID" value="NZ_JAAQPH010000013.1"/>
</dbReference>
<dbReference type="AlphaFoldDB" id="A0A967EZJ0"/>
<evidence type="ECO:0000313" key="3">
    <source>
        <dbReference type="Proteomes" id="UP000761264"/>
    </source>
</evidence>
<organism evidence="2 3">
    <name type="scientific">Pelagibius litoralis</name>
    <dbReference type="NCBI Taxonomy" id="374515"/>
    <lineage>
        <taxon>Bacteria</taxon>
        <taxon>Pseudomonadati</taxon>
        <taxon>Pseudomonadota</taxon>
        <taxon>Alphaproteobacteria</taxon>
        <taxon>Rhodospirillales</taxon>
        <taxon>Rhodovibrionaceae</taxon>
        <taxon>Pelagibius</taxon>
    </lineage>
</organism>
<dbReference type="InterPro" id="IPR015000">
    <property type="entry name" value="EipB-like"/>
</dbReference>
<name>A0A967EZJ0_9PROT</name>
<sequence>MYRYRLIVLAALAGIWTSPASAAGAGPAVDLVPHSATYYLTLGDATSVSPVVQAQGRFEFEWADACDGWTVVQKFRVQLLYEDGFLASFGWSLSSWESKDGKRYRFFVRRFDGAGESERVRGEAQLGDDGSGRAIFTEPQEREVALPAGTLFPTQHTIDVLARAGDGQTPHWRLVFDGSGDEGLFGVSTALSRNLPAGAETQIASPLLSQVPSWRLNLAFYGPDESKAEPEQEQGLRLFANGVVDEMRLDYGDFVLNADLSAVESIAAPAC</sequence>
<evidence type="ECO:0000256" key="1">
    <source>
        <dbReference type="SAM" id="SignalP"/>
    </source>
</evidence>
<keyword evidence="1" id="KW-0732">Signal</keyword>
<dbReference type="Proteomes" id="UP000761264">
    <property type="component" value="Unassembled WGS sequence"/>
</dbReference>
<comment type="caution">
    <text evidence="2">The sequence shown here is derived from an EMBL/GenBank/DDBJ whole genome shotgun (WGS) entry which is preliminary data.</text>
</comment>
<feature type="signal peptide" evidence="1">
    <location>
        <begin position="1"/>
        <end position="22"/>
    </location>
</feature>
<proteinExistence type="predicted"/>
<dbReference type="Pfam" id="PF08904">
    <property type="entry name" value="EipB_like"/>
    <property type="match status" value="1"/>
</dbReference>
<feature type="chain" id="PRO_5037308611" evidence="1">
    <location>
        <begin position="23"/>
        <end position="271"/>
    </location>
</feature>
<reference evidence="2" key="1">
    <citation type="submission" date="2020-03" db="EMBL/GenBank/DDBJ databases">
        <title>Genome of Pelagibius litoralis DSM 21314T.</title>
        <authorList>
            <person name="Wang G."/>
        </authorList>
    </citation>
    <scope>NUCLEOTIDE SEQUENCE</scope>
    <source>
        <strain evidence="2">DSM 21314</strain>
    </source>
</reference>